<dbReference type="PANTHER" id="PTHR32089:SF119">
    <property type="entry name" value="METHYL-ACCEPTING CHEMOTAXIS PROTEIN CTPL"/>
    <property type="match status" value="1"/>
</dbReference>
<comment type="subcellular location">
    <subcellularLocation>
        <location evidence="1">Cell inner membrane</location>
        <topology evidence="1">Multi-pass membrane protein</topology>
    </subcellularLocation>
</comment>
<evidence type="ECO:0000256" key="5">
    <source>
        <dbReference type="ARBA" id="ARBA00022519"/>
    </source>
</evidence>
<evidence type="ECO:0000256" key="1">
    <source>
        <dbReference type="ARBA" id="ARBA00004429"/>
    </source>
</evidence>
<dbReference type="GO" id="GO:0004888">
    <property type="term" value="F:transmembrane signaling receptor activity"/>
    <property type="evidence" value="ECO:0007669"/>
    <property type="project" value="InterPro"/>
</dbReference>
<dbReference type="Pfam" id="PF02203">
    <property type="entry name" value="TarH"/>
    <property type="match status" value="1"/>
</dbReference>
<dbReference type="SMART" id="SM00304">
    <property type="entry name" value="HAMP"/>
    <property type="match status" value="2"/>
</dbReference>
<dbReference type="SUPFAM" id="SSF58104">
    <property type="entry name" value="Methyl-accepting chemotaxis protein (MCP) signaling domain"/>
    <property type="match status" value="1"/>
</dbReference>
<gene>
    <name evidence="15" type="ORF">HHL15_20945</name>
</gene>
<dbReference type="PROSITE" id="PS50111">
    <property type="entry name" value="CHEMOTAXIS_TRANSDUC_2"/>
    <property type="match status" value="1"/>
</dbReference>
<dbReference type="CDD" id="cd06225">
    <property type="entry name" value="HAMP"/>
    <property type="match status" value="1"/>
</dbReference>
<proteinExistence type="inferred from homology"/>
<dbReference type="Pfam" id="PF00015">
    <property type="entry name" value="MCPsignal"/>
    <property type="match status" value="1"/>
</dbReference>
<keyword evidence="4" id="KW-0145">Chemotaxis</keyword>
<dbReference type="AlphaFoldDB" id="A0A848GCW5"/>
<feature type="transmembrane region" description="Helical" evidence="12">
    <location>
        <begin position="198"/>
        <end position="217"/>
    </location>
</feature>
<keyword evidence="9 11" id="KW-0807">Transducer</keyword>
<evidence type="ECO:0000256" key="10">
    <source>
        <dbReference type="ARBA" id="ARBA00029447"/>
    </source>
</evidence>
<keyword evidence="7 12" id="KW-1133">Transmembrane helix</keyword>
<dbReference type="InterPro" id="IPR004090">
    <property type="entry name" value="Chemotax_Me-accpt_rcpt"/>
</dbReference>
<dbReference type="EMBL" id="JABBGA010000023">
    <property type="protein sequence ID" value="NML28233.1"/>
    <property type="molecule type" value="Genomic_DNA"/>
</dbReference>
<evidence type="ECO:0000256" key="12">
    <source>
        <dbReference type="SAM" id="Phobius"/>
    </source>
</evidence>
<name>A0A848GCW5_9RHOO</name>
<dbReference type="GO" id="GO:0007165">
    <property type="term" value="P:signal transduction"/>
    <property type="evidence" value="ECO:0007669"/>
    <property type="project" value="UniProtKB-KW"/>
</dbReference>
<dbReference type="PRINTS" id="PR00260">
    <property type="entry name" value="CHEMTRNSDUCR"/>
</dbReference>
<dbReference type="CDD" id="cd11386">
    <property type="entry name" value="MCP_signal"/>
    <property type="match status" value="1"/>
</dbReference>
<dbReference type="Proteomes" id="UP000580043">
    <property type="component" value="Unassembled WGS sequence"/>
</dbReference>
<keyword evidence="6 12" id="KW-0812">Transmembrane</keyword>
<evidence type="ECO:0000256" key="2">
    <source>
        <dbReference type="ARBA" id="ARBA00022475"/>
    </source>
</evidence>
<dbReference type="RefSeq" id="WP_169147759.1">
    <property type="nucleotide sequence ID" value="NZ_JABBGA010000023.1"/>
</dbReference>
<dbReference type="Pfam" id="PF00672">
    <property type="entry name" value="HAMP"/>
    <property type="match status" value="1"/>
</dbReference>
<evidence type="ECO:0000256" key="4">
    <source>
        <dbReference type="ARBA" id="ARBA00022500"/>
    </source>
</evidence>
<comment type="caution">
    <text evidence="15">The sequence shown here is derived from an EMBL/GenBank/DDBJ whole genome shotgun (WGS) entry which is preliminary data.</text>
</comment>
<accession>A0A848GCW5</accession>
<feature type="transmembrane region" description="Helical" evidence="12">
    <location>
        <begin position="12"/>
        <end position="33"/>
    </location>
</feature>
<evidence type="ECO:0000259" key="14">
    <source>
        <dbReference type="PROSITE" id="PS50885"/>
    </source>
</evidence>
<evidence type="ECO:0000256" key="11">
    <source>
        <dbReference type="PROSITE-ProRule" id="PRU00284"/>
    </source>
</evidence>
<keyword evidence="16" id="KW-1185">Reference proteome</keyword>
<reference evidence="15 16" key="1">
    <citation type="submission" date="2020-04" db="EMBL/GenBank/DDBJ databases">
        <title>Zoogloea sp. G-4-1-14 isolated from soil.</title>
        <authorList>
            <person name="Dahal R.H."/>
        </authorList>
    </citation>
    <scope>NUCLEOTIDE SEQUENCE [LARGE SCALE GENOMIC DNA]</scope>
    <source>
        <strain evidence="15 16">G-4-1-14</strain>
    </source>
</reference>
<evidence type="ECO:0000259" key="13">
    <source>
        <dbReference type="PROSITE" id="PS50111"/>
    </source>
</evidence>
<evidence type="ECO:0000313" key="15">
    <source>
        <dbReference type="EMBL" id="NML28233.1"/>
    </source>
</evidence>
<comment type="similarity">
    <text evidence="10">Belongs to the methyl-accepting chemotaxis (MCP) protein family.</text>
</comment>
<dbReference type="InterPro" id="IPR004089">
    <property type="entry name" value="MCPsignal_dom"/>
</dbReference>
<keyword evidence="8 12" id="KW-0472">Membrane</keyword>
<dbReference type="Gene3D" id="1.10.287.950">
    <property type="entry name" value="Methyl-accepting chemotaxis protein"/>
    <property type="match status" value="1"/>
</dbReference>
<dbReference type="SMART" id="SM00283">
    <property type="entry name" value="MA"/>
    <property type="match status" value="1"/>
</dbReference>
<protein>
    <submittedName>
        <fullName evidence="15">Methyl-accepting chemotaxis protein</fullName>
    </submittedName>
</protein>
<keyword evidence="2" id="KW-1003">Cell membrane</keyword>
<dbReference type="GO" id="GO:0005886">
    <property type="term" value="C:plasma membrane"/>
    <property type="evidence" value="ECO:0007669"/>
    <property type="project" value="UniProtKB-SubCell"/>
</dbReference>
<organism evidence="15 16">
    <name type="scientific">Zoogloea dura</name>
    <dbReference type="NCBI Taxonomy" id="2728840"/>
    <lineage>
        <taxon>Bacteria</taxon>
        <taxon>Pseudomonadati</taxon>
        <taxon>Pseudomonadota</taxon>
        <taxon>Betaproteobacteria</taxon>
        <taxon>Rhodocyclales</taxon>
        <taxon>Zoogloeaceae</taxon>
        <taxon>Zoogloea</taxon>
    </lineage>
</organism>
<keyword evidence="5" id="KW-0997">Cell inner membrane</keyword>
<dbReference type="InterPro" id="IPR003122">
    <property type="entry name" value="Tar_rcpt_lig-bd"/>
</dbReference>
<dbReference type="PANTHER" id="PTHR32089">
    <property type="entry name" value="METHYL-ACCEPTING CHEMOTAXIS PROTEIN MCPB"/>
    <property type="match status" value="1"/>
</dbReference>
<evidence type="ECO:0000256" key="6">
    <source>
        <dbReference type="ARBA" id="ARBA00022692"/>
    </source>
</evidence>
<evidence type="ECO:0000256" key="9">
    <source>
        <dbReference type="ARBA" id="ARBA00023224"/>
    </source>
</evidence>
<evidence type="ECO:0000256" key="7">
    <source>
        <dbReference type="ARBA" id="ARBA00022989"/>
    </source>
</evidence>
<evidence type="ECO:0000256" key="3">
    <source>
        <dbReference type="ARBA" id="ARBA00022481"/>
    </source>
</evidence>
<keyword evidence="3" id="KW-0488">Methylation</keyword>
<dbReference type="FunFam" id="1.10.287.950:FF:000001">
    <property type="entry name" value="Methyl-accepting chemotaxis sensory transducer"/>
    <property type="match status" value="1"/>
</dbReference>
<dbReference type="InterPro" id="IPR003660">
    <property type="entry name" value="HAMP_dom"/>
</dbReference>
<dbReference type="GO" id="GO:0006935">
    <property type="term" value="P:chemotaxis"/>
    <property type="evidence" value="ECO:0007669"/>
    <property type="project" value="UniProtKB-KW"/>
</dbReference>
<evidence type="ECO:0000256" key="8">
    <source>
        <dbReference type="ARBA" id="ARBA00023136"/>
    </source>
</evidence>
<sequence length="551" mass="59886">MLDKLSIAQRLCLWAILATLLFFAAVGFGWYALFHARETLRVVHEERLVSLQRFEAIEQQLQASRRLVLLAFQLDPDSGFASAHVRPLAFYLEQVDAGSQRIEALWKASLQTAPRDPEEARLREAFTARYADWARELDEVLAPLRIGSFRLNNMSYFVQTGEPAGEAASRALAELHDHQTALTAEDYLAAGQRYDQTVIAYAVLALIGALAGTLMALSTLRRMKLAFGVAARVTRAIADGDLAHPVPLLGRDEFGRLLVDVGQMRDGLHRLVDEMRHQVEQLGTEARQLSSTATHAASYADAQAEAVHSMSEAARELDQSIDRVAAHVDASLHTSRESFGRSEESERHIRSMADEMGAVASVVEQTASHVRELDSLSDQISRVVQVILDVADQTNLLALNAAIEAARAGEQGRGFAVVADEVRKLAERTAQSTAEITATIGDIQHRTRSVSSGMQAAVDRVRNGAGLAARASESVEGIRAGSSQVIDAVRSIGEVLQEQSSATREIVRRVHSVSEGTTALSASAARNAESAAGLDQLAKTLDRLSARFRLG</sequence>
<feature type="domain" description="Methyl-accepting transducer" evidence="13">
    <location>
        <begin position="278"/>
        <end position="514"/>
    </location>
</feature>
<evidence type="ECO:0000313" key="16">
    <source>
        <dbReference type="Proteomes" id="UP000580043"/>
    </source>
</evidence>
<feature type="domain" description="HAMP" evidence="14">
    <location>
        <begin position="221"/>
        <end position="273"/>
    </location>
</feature>
<dbReference type="PROSITE" id="PS50885">
    <property type="entry name" value="HAMP"/>
    <property type="match status" value="1"/>
</dbReference>